<dbReference type="HOGENOM" id="CLU_2790598_0_0_6"/>
<dbReference type="AlphaFoldDB" id="K8WL29"/>
<dbReference type="Proteomes" id="UP000009336">
    <property type="component" value="Unassembled WGS sequence"/>
</dbReference>
<organism evidence="1 2">
    <name type="scientific">Providencia burhodogranariea DSM 19968</name>
    <dbReference type="NCBI Taxonomy" id="1141662"/>
    <lineage>
        <taxon>Bacteria</taxon>
        <taxon>Pseudomonadati</taxon>
        <taxon>Pseudomonadota</taxon>
        <taxon>Gammaproteobacteria</taxon>
        <taxon>Enterobacterales</taxon>
        <taxon>Morganellaceae</taxon>
        <taxon>Providencia</taxon>
    </lineage>
</organism>
<reference evidence="1 2" key="1">
    <citation type="journal article" date="2012" name="BMC Genomics">
        <title>Comparative genomics of bacteria in the genus Providencia isolated from wild Drosophila melanogaster.</title>
        <authorList>
            <person name="Galac M.R."/>
            <person name="Lazzaro B.P."/>
        </authorList>
    </citation>
    <scope>NUCLEOTIDE SEQUENCE [LARGE SCALE GENOMIC DNA]</scope>
    <source>
        <strain evidence="1 2">DSM 19968</strain>
    </source>
</reference>
<accession>K8WL29</accession>
<gene>
    <name evidence="1" type="ORF">OOA_11638</name>
</gene>
<sequence length="68" mass="7707">MISSCLGASRYDDFANDLTDQGYFFLEKTFIKTPIKMPTTSPIAIQLKKPMLLVPLIFQQDCVYASKI</sequence>
<keyword evidence="2" id="KW-1185">Reference proteome</keyword>
<evidence type="ECO:0000313" key="2">
    <source>
        <dbReference type="Proteomes" id="UP000009336"/>
    </source>
</evidence>
<name>K8WL29_9GAMM</name>
<proteinExistence type="predicted"/>
<comment type="caution">
    <text evidence="1">The sequence shown here is derived from an EMBL/GenBank/DDBJ whole genome shotgun (WGS) entry which is preliminary data.</text>
</comment>
<dbReference type="EMBL" id="AKKL01000032">
    <property type="protein sequence ID" value="EKT60686.1"/>
    <property type="molecule type" value="Genomic_DNA"/>
</dbReference>
<evidence type="ECO:0000313" key="1">
    <source>
        <dbReference type="EMBL" id="EKT60686.1"/>
    </source>
</evidence>
<protein>
    <submittedName>
        <fullName evidence="1">Uncharacterized protein</fullName>
    </submittedName>
</protein>